<dbReference type="GO" id="GO:0006730">
    <property type="term" value="P:one-carbon metabolic process"/>
    <property type="evidence" value="ECO:0007669"/>
    <property type="project" value="UniProtKB-KW"/>
</dbReference>
<proteinExistence type="inferred from homology"/>
<evidence type="ECO:0000256" key="6">
    <source>
        <dbReference type="ARBA" id="ARBA00023239"/>
    </source>
</evidence>
<keyword evidence="7" id="KW-0119">Carbohydrate metabolism</keyword>
<dbReference type="InterPro" id="IPR041710">
    <property type="entry name" value="HPS/KGPDC"/>
</dbReference>
<evidence type="ECO:0000256" key="7">
    <source>
        <dbReference type="ARBA" id="ARBA00023277"/>
    </source>
</evidence>
<dbReference type="CDD" id="cd04726">
    <property type="entry name" value="KGPDC_HPS"/>
    <property type="match status" value="1"/>
</dbReference>
<evidence type="ECO:0000256" key="4">
    <source>
        <dbReference type="ARBA" id="ARBA00012890"/>
    </source>
</evidence>
<dbReference type="PANTHER" id="PTHR35039">
    <property type="entry name" value="3-KETO-L-GULONATE-6-PHOSPHATE DECARBOXYLASE SGBH-RELATED"/>
    <property type="match status" value="1"/>
</dbReference>
<protein>
    <recommendedName>
        <fullName evidence="4">3-hexulose-6-phosphate synthase</fullName>
        <ecNumber evidence="4">4.1.2.43</ecNumber>
    </recommendedName>
</protein>
<dbReference type="GO" id="GO:0006207">
    <property type="term" value="P:'de novo' pyrimidine nucleobase biosynthetic process"/>
    <property type="evidence" value="ECO:0007669"/>
    <property type="project" value="InterPro"/>
</dbReference>
<name>A0AB39BPA8_9BACI</name>
<dbReference type="InterPro" id="IPR001754">
    <property type="entry name" value="OMPdeCOase_dom"/>
</dbReference>
<dbReference type="Pfam" id="PF00215">
    <property type="entry name" value="OMPdecase"/>
    <property type="match status" value="1"/>
</dbReference>
<comment type="similarity">
    <text evidence="3">Belongs to the HPS/KGPDC family. HPS subfamily.</text>
</comment>
<dbReference type="PANTHER" id="PTHR35039:SF3">
    <property type="entry name" value="3-KETO-L-GULONATE-6-PHOSPHATE DECARBOXYLASE SGBH-RELATED"/>
    <property type="match status" value="1"/>
</dbReference>
<evidence type="ECO:0000256" key="1">
    <source>
        <dbReference type="ARBA" id="ARBA00000718"/>
    </source>
</evidence>
<accession>A0AB39BPA8</accession>
<dbReference type="GO" id="GO:0019854">
    <property type="term" value="P:L-ascorbic acid catabolic process"/>
    <property type="evidence" value="ECO:0007669"/>
    <property type="project" value="TreeGrafter"/>
</dbReference>
<evidence type="ECO:0000256" key="3">
    <source>
        <dbReference type="ARBA" id="ARBA00006350"/>
    </source>
</evidence>
<dbReference type="RefSeq" id="WP_368503114.1">
    <property type="nucleotide sequence ID" value="NZ_CP162551.1"/>
</dbReference>
<keyword evidence="6 9" id="KW-0456">Lyase</keyword>
<evidence type="ECO:0000256" key="2">
    <source>
        <dbReference type="ARBA" id="ARBA00005014"/>
    </source>
</evidence>
<feature type="domain" description="Orotidine 5'-phosphate decarboxylase" evidence="8">
    <location>
        <begin position="2"/>
        <end position="202"/>
    </location>
</feature>
<organism evidence="9">
    <name type="scientific">Alkalihalophilus sp. As8PL</name>
    <dbReference type="NCBI Taxonomy" id="3237103"/>
    <lineage>
        <taxon>Bacteria</taxon>
        <taxon>Bacillati</taxon>
        <taxon>Bacillota</taxon>
        <taxon>Bacilli</taxon>
        <taxon>Bacillales</taxon>
        <taxon>Bacillaceae</taxon>
        <taxon>Alkalihalophilus</taxon>
    </lineage>
</organism>
<dbReference type="InterPro" id="IPR013785">
    <property type="entry name" value="Aldolase_TIM"/>
</dbReference>
<dbReference type="GO" id="GO:0043801">
    <property type="term" value="F:hexulose-6-phosphate synthase activity"/>
    <property type="evidence" value="ECO:0007669"/>
    <property type="project" value="UniProtKB-EC"/>
</dbReference>
<dbReference type="Gene3D" id="3.20.20.70">
    <property type="entry name" value="Aldolase class I"/>
    <property type="match status" value="1"/>
</dbReference>
<dbReference type="SMART" id="SM00934">
    <property type="entry name" value="OMPdecase"/>
    <property type="match status" value="1"/>
</dbReference>
<comment type="pathway">
    <text evidence="2">One-carbon metabolism; formaldehyde assimilation via RuMP pathway; D-fructose 6-phosphate from D-ribulose 5-phosphate and formaldehyde: step 1/2.</text>
</comment>
<dbReference type="InterPro" id="IPR011060">
    <property type="entry name" value="RibuloseP-bd_barrel"/>
</dbReference>
<evidence type="ECO:0000313" key="9">
    <source>
        <dbReference type="EMBL" id="XDI35569.1"/>
    </source>
</evidence>
<dbReference type="EC" id="4.1.2.43" evidence="4"/>
<dbReference type="EMBL" id="CP162551">
    <property type="protein sequence ID" value="XDI35569.1"/>
    <property type="molecule type" value="Genomic_DNA"/>
</dbReference>
<dbReference type="GO" id="GO:0033982">
    <property type="term" value="F:3-dehydro-L-gulonate-6-phosphate decarboxylase activity"/>
    <property type="evidence" value="ECO:0007669"/>
    <property type="project" value="TreeGrafter"/>
</dbReference>
<reference evidence="9" key="1">
    <citation type="submission" date="2024-07" db="EMBL/GenBank/DDBJ databases">
        <title>Identification and characteristics of an arsenic-resistant bacterial isolate, which belongs to a novel species.</title>
        <authorList>
            <person name="Juszczyk A."/>
            <person name="Kowalczyk A."/>
            <person name="Was K."/>
            <person name="Kosowicz W."/>
            <person name="Budzyn A."/>
            <person name="Latowski D."/>
        </authorList>
    </citation>
    <scope>NUCLEOTIDE SEQUENCE</scope>
    <source>
        <strain evidence="9">As8PL</strain>
    </source>
</reference>
<dbReference type="GO" id="GO:0004590">
    <property type="term" value="F:orotidine-5'-phosphate decarboxylase activity"/>
    <property type="evidence" value="ECO:0007669"/>
    <property type="project" value="InterPro"/>
</dbReference>
<keyword evidence="5" id="KW-0554">One-carbon metabolism</keyword>
<evidence type="ECO:0000256" key="5">
    <source>
        <dbReference type="ARBA" id="ARBA00022563"/>
    </source>
</evidence>
<evidence type="ECO:0000259" key="8">
    <source>
        <dbReference type="SMART" id="SM00934"/>
    </source>
</evidence>
<dbReference type="InterPro" id="IPR017553">
    <property type="entry name" value="3-hexulose-6-phosphate_synth"/>
</dbReference>
<dbReference type="SUPFAM" id="SSF51366">
    <property type="entry name" value="Ribulose-phoshate binding barrel"/>
    <property type="match status" value="1"/>
</dbReference>
<dbReference type="AlphaFoldDB" id="A0AB39BPA8"/>
<dbReference type="FunFam" id="3.20.20.70:FF:000022">
    <property type="entry name" value="3-keto-L-gulonate-6-phosphate decarboxylase UlaD"/>
    <property type="match status" value="1"/>
</dbReference>
<comment type="catalytic activity">
    <reaction evidence="1">
        <text>D-ribulose 5-phosphate + formaldehyde = D-arabino-hex-3-ulose 6-phosphate</text>
        <dbReference type="Rhea" id="RHEA:25201"/>
        <dbReference type="ChEBI" id="CHEBI:16842"/>
        <dbReference type="ChEBI" id="CHEBI:58121"/>
        <dbReference type="ChEBI" id="CHEBI:58542"/>
        <dbReference type="EC" id="4.1.2.43"/>
    </reaction>
</comment>
<dbReference type="NCBIfam" id="TIGR03128">
    <property type="entry name" value="RuMP_HxlA"/>
    <property type="match status" value="1"/>
</dbReference>
<sequence>MKLQLALDRLTQDECLTILEETSTSIDLIEIGTGVIKEYGMSIIERIKSVYPNITIVADMKTCDAGRSEAEQAFQAGADITTVMAFAHDATIKEMLQVAKSHNKRVMVDLLGITSSKRIQQLQSLGVDLVSLHIGKDMQGDGKNATADLFRLLTDANEFEVSVAGGIDEASLPQFLPHNPDIFIVGGAITKARDRAEVAKRLKGMISP</sequence>
<gene>
    <name evidence="9" type="primary">hxlA</name>
    <name evidence="9" type="ORF">AB3N04_12675</name>
</gene>